<keyword evidence="6 7" id="KW-0472">Membrane</keyword>
<keyword evidence="4 7" id="KW-0812">Transmembrane</keyword>
<keyword evidence="10" id="KW-1185">Reference proteome</keyword>
<protein>
    <submittedName>
        <fullName evidence="9">Type VII secretion protein EssA</fullName>
    </submittedName>
</protein>
<feature type="signal peptide" evidence="8">
    <location>
        <begin position="1"/>
        <end position="27"/>
    </location>
</feature>
<comment type="caution">
    <text evidence="9">The sequence shown here is derived from an EMBL/GenBank/DDBJ whole genome shotgun (WGS) entry which is preliminary data.</text>
</comment>
<keyword evidence="3" id="KW-1003">Cell membrane</keyword>
<dbReference type="NCBIfam" id="TIGR03927">
    <property type="entry name" value="T7SS_EssA_Firm"/>
    <property type="match status" value="1"/>
</dbReference>
<dbReference type="Proteomes" id="UP000626844">
    <property type="component" value="Unassembled WGS sequence"/>
</dbReference>
<dbReference type="EMBL" id="JACXAI010000005">
    <property type="protein sequence ID" value="MBD1379769.1"/>
    <property type="molecule type" value="Genomic_DNA"/>
</dbReference>
<accession>A0A926NAF2</accession>
<proteinExistence type="inferred from homology"/>
<evidence type="ECO:0000256" key="2">
    <source>
        <dbReference type="ARBA" id="ARBA00008570"/>
    </source>
</evidence>
<dbReference type="InterPro" id="IPR018920">
    <property type="entry name" value="EssA/YueC"/>
</dbReference>
<evidence type="ECO:0000256" key="5">
    <source>
        <dbReference type="ARBA" id="ARBA00022989"/>
    </source>
</evidence>
<keyword evidence="8" id="KW-0732">Signal</keyword>
<dbReference type="AlphaFoldDB" id="A0A926NAF2"/>
<organism evidence="9 10">
    <name type="scientific">Metabacillus arenae</name>
    <dbReference type="NCBI Taxonomy" id="2771434"/>
    <lineage>
        <taxon>Bacteria</taxon>
        <taxon>Bacillati</taxon>
        <taxon>Bacillota</taxon>
        <taxon>Bacilli</taxon>
        <taxon>Bacillales</taxon>
        <taxon>Bacillaceae</taxon>
        <taxon>Metabacillus</taxon>
    </lineage>
</organism>
<dbReference type="Pfam" id="PF10661">
    <property type="entry name" value="EssA"/>
    <property type="match status" value="1"/>
</dbReference>
<evidence type="ECO:0000256" key="3">
    <source>
        <dbReference type="ARBA" id="ARBA00022475"/>
    </source>
</evidence>
<evidence type="ECO:0000256" key="4">
    <source>
        <dbReference type="ARBA" id="ARBA00022692"/>
    </source>
</evidence>
<evidence type="ECO:0000313" key="10">
    <source>
        <dbReference type="Proteomes" id="UP000626844"/>
    </source>
</evidence>
<evidence type="ECO:0000256" key="7">
    <source>
        <dbReference type="SAM" id="Phobius"/>
    </source>
</evidence>
<evidence type="ECO:0000313" key="9">
    <source>
        <dbReference type="EMBL" id="MBD1379769.1"/>
    </source>
</evidence>
<comment type="similarity">
    <text evidence="2">Belongs to the EssA family.</text>
</comment>
<sequence length="160" mass="18511">MKFNWILKGVVLLFPLSFFLSSPSAIATPNLNGLEPYIYEGKNTKRGTDYLREKSKYEKPEDIPEEQQDLTFEKTKQNDDEEIQNQLFSNYTRENNTITAKAEQMELFSPSMDQSASSLISQEPVQKSSTLFYIFGFLIGISVLTVFGFIIWHYKKQQPD</sequence>
<evidence type="ECO:0000256" key="1">
    <source>
        <dbReference type="ARBA" id="ARBA00004162"/>
    </source>
</evidence>
<feature type="chain" id="PRO_5036954529" evidence="8">
    <location>
        <begin position="28"/>
        <end position="160"/>
    </location>
</feature>
<evidence type="ECO:0000256" key="8">
    <source>
        <dbReference type="SAM" id="SignalP"/>
    </source>
</evidence>
<keyword evidence="5 7" id="KW-1133">Transmembrane helix</keyword>
<dbReference type="RefSeq" id="WP_191156717.1">
    <property type="nucleotide sequence ID" value="NZ_JACXAI010000005.1"/>
</dbReference>
<evidence type="ECO:0000256" key="6">
    <source>
        <dbReference type="ARBA" id="ARBA00023136"/>
    </source>
</evidence>
<dbReference type="GO" id="GO:0005886">
    <property type="term" value="C:plasma membrane"/>
    <property type="evidence" value="ECO:0007669"/>
    <property type="project" value="UniProtKB-SubCell"/>
</dbReference>
<comment type="subcellular location">
    <subcellularLocation>
        <location evidence="1">Cell membrane</location>
        <topology evidence="1">Single-pass membrane protein</topology>
    </subcellularLocation>
</comment>
<gene>
    <name evidence="9" type="primary">essA</name>
    <name evidence="9" type="ORF">IC621_05950</name>
</gene>
<reference evidence="9" key="1">
    <citation type="submission" date="2020-09" db="EMBL/GenBank/DDBJ databases">
        <title>A novel bacterium of genus Bacillus, isolated from South China Sea.</title>
        <authorList>
            <person name="Huang H."/>
            <person name="Mo K."/>
            <person name="Hu Y."/>
        </authorList>
    </citation>
    <scope>NUCLEOTIDE SEQUENCE</scope>
    <source>
        <strain evidence="9">IB182487</strain>
    </source>
</reference>
<name>A0A926NAF2_9BACI</name>
<dbReference type="InterPro" id="IPR034026">
    <property type="entry name" value="EssA"/>
</dbReference>
<feature type="transmembrane region" description="Helical" evidence="7">
    <location>
        <begin position="131"/>
        <end position="154"/>
    </location>
</feature>